<sequence>MAILSLFRFALENIRTLRIAYVLLVGSLSDEGAIGLVFMYKVFVGDEAKWTKQMHDQYGETVRLGPDRLTCTTPQGWKDISGHRTGGRQENGKDPKSVLPEHNGKYSLATVFNVKENPRQRKVFTHAFSDKALKLQEPLIRQFFDKLIGNITKAISNDPEVRFDAVKLYNYTDFDIIGELTFGEPLRLLDTSEYTPWIYAIFSNLKRLAFLRFNLEFPEFGAVIRALTPPKVMEDARDHFEDSATRVDKRLAKVTKGDKPDFWELALSKRKDYLTQGQMYANSSTFMIAGTETTATLISGLTSLLLKHPDQMEKVKEEVRALAKEDLRLEVLPRLPYLSACFEEALRVYPPVPTTLFRVTPASERWLPNTGYDNDRKDAMQVFSVGPRNCTGKKYVIQMRITFATALWNFDFKLCPQSENWIDQKVFALWENPELWMKLQPAQRKTKDDSEC</sequence>
<dbReference type="AlphaFoldDB" id="W7EFD3"/>
<dbReference type="InterPro" id="IPR050121">
    <property type="entry name" value="Cytochrome_P450_monoxygenase"/>
</dbReference>
<dbReference type="GO" id="GO:0005506">
    <property type="term" value="F:iron ion binding"/>
    <property type="evidence" value="ECO:0007669"/>
    <property type="project" value="InterPro"/>
</dbReference>
<dbReference type="GO" id="GO:0004497">
    <property type="term" value="F:monooxygenase activity"/>
    <property type="evidence" value="ECO:0007669"/>
    <property type="project" value="UniProtKB-KW"/>
</dbReference>
<comment type="similarity">
    <text evidence="2">Belongs to the cytochrome P450 family.</text>
</comment>
<dbReference type="HOGENOM" id="CLU_001570_14_11_1"/>
<dbReference type="GO" id="GO:0016705">
    <property type="term" value="F:oxidoreductase activity, acting on paired donors, with incorporation or reduction of molecular oxygen"/>
    <property type="evidence" value="ECO:0007669"/>
    <property type="project" value="InterPro"/>
</dbReference>
<dbReference type="InterPro" id="IPR001128">
    <property type="entry name" value="Cyt_P450"/>
</dbReference>
<dbReference type="PRINTS" id="PR00463">
    <property type="entry name" value="EP450I"/>
</dbReference>
<dbReference type="Proteomes" id="UP000054337">
    <property type="component" value="Unassembled WGS sequence"/>
</dbReference>
<keyword evidence="5" id="KW-0408">Iron</keyword>
<dbReference type="InterPro" id="IPR036396">
    <property type="entry name" value="Cyt_P450_sf"/>
</dbReference>
<evidence type="ECO:0000313" key="8">
    <source>
        <dbReference type="Proteomes" id="UP000054337"/>
    </source>
</evidence>
<dbReference type="PANTHER" id="PTHR24305:SF210">
    <property type="entry name" value="CYTOCHROME P450 MONOOXYGENASE ASQL-RELATED"/>
    <property type="match status" value="1"/>
</dbReference>
<evidence type="ECO:0000256" key="6">
    <source>
        <dbReference type="SAM" id="MobiDB-lite"/>
    </source>
</evidence>
<protein>
    <recommendedName>
        <fullName evidence="9">Cytochrome P450 monooxygenase</fullName>
    </recommendedName>
</protein>
<evidence type="ECO:0000256" key="3">
    <source>
        <dbReference type="ARBA" id="ARBA00022617"/>
    </source>
</evidence>
<name>W7EFD3_BIPV3</name>
<organism evidence="7 8">
    <name type="scientific">Bipolaris victoriae (strain FI3)</name>
    <name type="common">Victoria blight of oats agent</name>
    <name type="synonym">Cochliobolus victoriae</name>
    <dbReference type="NCBI Taxonomy" id="930091"/>
    <lineage>
        <taxon>Eukaryota</taxon>
        <taxon>Fungi</taxon>
        <taxon>Dikarya</taxon>
        <taxon>Ascomycota</taxon>
        <taxon>Pezizomycotina</taxon>
        <taxon>Dothideomycetes</taxon>
        <taxon>Pleosporomycetidae</taxon>
        <taxon>Pleosporales</taxon>
        <taxon>Pleosporineae</taxon>
        <taxon>Pleosporaceae</taxon>
        <taxon>Bipolaris</taxon>
    </lineage>
</organism>
<dbReference type="InterPro" id="IPR002401">
    <property type="entry name" value="Cyt_P450_E_grp-I"/>
</dbReference>
<keyword evidence="8" id="KW-1185">Reference proteome</keyword>
<gene>
    <name evidence="7" type="ORF">COCVIDRAFT_41355</name>
</gene>
<comment type="cofactor">
    <cofactor evidence="1">
        <name>heme</name>
        <dbReference type="ChEBI" id="CHEBI:30413"/>
    </cofactor>
</comment>
<feature type="region of interest" description="Disordered" evidence="6">
    <location>
        <begin position="75"/>
        <end position="99"/>
    </location>
</feature>
<keyword evidence="4" id="KW-0479">Metal-binding</keyword>
<dbReference type="GeneID" id="26257106"/>
<evidence type="ECO:0000256" key="5">
    <source>
        <dbReference type="ARBA" id="ARBA00023004"/>
    </source>
</evidence>
<dbReference type="CDD" id="cd11058">
    <property type="entry name" value="CYP60B-like"/>
    <property type="match status" value="1"/>
</dbReference>
<dbReference type="PANTHER" id="PTHR24305">
    <property type="entry name" value="CYTOCHROME P450"/>
    <property type="match status" value="1"/>
</dbReference>
<accession>W7EFD3</accession>
<evidence type="ECO:0000256" key="1">
    <source>
        <dbReference type="ARBA" id="ARBA00001971"/>
    </source>
</evidence>
<evidence type="ECO:0000313" key="7">
    <source>
        <dbReference type="EMBL" id="EUN22902.1"/>
    </source>
</evidence>
<evidence type="ECO:0008006" key="9">
    <source>
        <dbReference type="Google" id="ProtNLM"/>
    </source>
</evidence>
<dbReference type="GO" id="GO:0020037">
    <property type="term" value="F:heme binding"/>
    <property type="evidence" value="ECO:0007669"/>
    <property type="project" value="InterPro"/>
</dbReference>
<dbReference type="RefSeq" id="XP_014552479.1">
    <property type="nucleotide sequence ID" value="XM_014696993.1"/>
</dbReference>
<keyword evidence="3" id="KW-0349">Heme</keyword>
<proteinExistence type="inferred from homology"/>
<evidence type="ECO:0000256" key="2">
    <source>
        <dbReference type="ARBA" id="ARBA00010617"/>
    </source>
</evidence>
<dbReference type="SUPFAM" id="SSF48264">
    <property type="entry name" value="Cytochrome P450"/>
    <property type="match status" value="1"/>
</dbReference>
<reference evidence="7 8" key="1">
    <citation type="journal article" date="2013" name="PLoS Genet.">
        <title>Comparative genome structure, secondary metabolite, and effector coding capacity across Cochliobolus pathogens.</title>
        <authorList>
            <person name="Condon B.J."/>
            <person name="Leng Y."/>
            <person name="Wu D."/>
            <person name="Bushley K.E."/>
            <person name="Ohm R.A."/>
            <person name="Otillar R."/>
            <person name="Martin J."/>
            <person name="Schackwitz W."/>
            <person name="Grimwood J."/>
            <person name="MohdZainudin N."/>
            <person name="Xue C."/>
            <person name="Wang R."/>
            <person name="Manning V.A."/>
            <person name="Dhillon B."/>
            <person name="Tu Z.J."/>
            <person name="Steffenson B.J."/>
            <person name="Salamov A."/>
            <person name="Sun H."/>
            <person name="Lowry S."/>
            <person name="LaButti K."/>
            <person name="Han J."/>
            <person name="Copeland A."/>
            <person name="Lindquist E."/>
            <person name="Barry K."/>
            <person name="Schmutz J."/>
            <person name="Baker S.E."/>
            <person name="Ciuffetti L.M."/>
            <person name="Grigoriev I.V."/>
            <person name="Zhong S."/>
            <person name="Turgeon B.G."/>
        </authorList>
    </citation>
    <scope>NUCLEOTIDE SEQUENCE [LARGE SCALE GENOMIC DNA]</scope>
    <source>
        <strain evidence="7 8">FI3</strain>
    </source>
</reference>
<dbReference type="Gene3D" id="1.10.630.10">
    <property type="entry name" value="Cytochrome P450"/>
    <property type="match status" value="1"/>
</dbReference>
<evidence type="ECO:0000256" key="4">
    <source>
        <dbReference type="ARBA" id="ARBA00022723"/>
    </source>
</evidence>
<dbReference type="EMBL" id="KI968799">
    <property type="protein sequence ID" value="EUN22902.1"/>
    <property type="molecule type" value="Genomic_DNA"/>
</dbReference>
<dbReference type="Pfam" id="PF00067">
    <property type="entry name" value="p450"/>
    <property type="match status" value="2"/>
</dbReference>